<protein>
    <submittedName>
        <fullName evidence="1">Uncharacterized protein</fullName>
    </submittedName>
</protein>
<dbReference type="KEGG" id="vg:14016330"/>
<dbReference type="GeneID" id="14016330"/>
<organism evidence="1 2">
    <name type="scientific">Aeromonas phage CC2</name>
    <dbReference type="NCBI Taxonomy" id="1204516"/>
    <lineage>
        <taxon>Viruses</taxon>
        <taxon>Duplodnaviria</taxon>
        <taxon>Heunggongvirae</taxon>
        <taxon>Uroviricota</taxon>
        <taxon>Caudoviricetes</taxon>
        <taxon>Pantevenvirales</taxon>
        <taxon>Straboviridae</taxon>
        <taxon>Emmerichvirinae</taxon>
        <taxon>Ceceduovirus</taxon>
        <taxon>Ceceduovirus cc2</taxon>
    </lineage>
</organism>
<evidence type="ECO:0000313" key="2">
    <source>
        <dbReference type="Proteomes" id="UP000009016"/>
    </source>
</evidence>
<reference evidence="1 2" key="1">
    <citation type="journal article" date="2012" name="J. Virol.">
        <title>Complete Genome Sequence of Aeromonas hydrophila Phage CC2.</title>
        <authorList>
            <person name="Shen C.J."/>
            <person name="Liu Y.J."/>
            <person name="Lu C.P."/>
        </authorList>
    </citation>
    <scope>NUCLEOTIDE SEQUENCE [LARGE SCALE GENOMIC DNA]</scope>
</reference>
<dbReference type="Proteomes" id="UP000009016">
    <property type="component" value="Segment"/>
</dbReference>
<sequence>MFSFFRKIDPKAAAMVQYMETHPTGDIFGDTSRTVFFEGFHLGFSCGSEGETRSIFLNRSNPETCDVIFDIYNNKKEVKALDKARRKALTRYHNHIQEKVKAKRQEALDSIEVLGITQ</sequence>
<proteinExistence type="predicted"/>
<dbReference type="RefSeq" id="YP_007010063.1">
    <property type="nucleotide sequence ID" value="NC_019538.1"/>
</dbReference>
<evidence type="ECO:0000313" key="1">
    <source>
        <dbReference type="EMBL" id="AFN39183.1"/>
    </source>
</evidence>
<gene>
    <name evidence="1" type="ORF">CC2_037</name>
</gene>
<name>I6WLU6_9CAUD</name>
<keyword evidence="2" id="KW-1185">Reference proteome</keyword>
<dbReference type="EMBL" id="JX123262">
    <property type="protein sequence ID" value="AFN39183.1"/>
    <property type="molecule type" value="Genomic_DNA"/>
</dbReference>
<accession>I6WLU6</accession>